<feature type="region of interest" description="Disordered" evidence="1">
    <location>
        <begin position="57"/>
        <end position="78"/>
    </location>
</feature>
<evidence type="ECO:0000313" key="3">
    <source>
        <dbReference type="Proteomes" id="UP000533476"/>
    </source>
</evidence>
<accession>A0A7Y0L6S2</accession>
<sequence>MRLYFYLDDDADEALIAWWLGHDKGKRSEVMRQMMRWYSGQAGFGELIESIKRLTQTGIPTQPTPEPIAPPPPNVGELMEDALGQLFPDDD</sequence>
<comment type="caution">
    <text evidence="2">The sequence shown here is derived from an EMBL/GenBank/DDBJ whole genome shotgun (WGS) entry which is preliminary data.</text>
</comment>
<keyword evidence="3" id="KW-1185">Reference proteome</keyword>
<dbReference type="EMBL" id="JABBVZ010000103">
    <property type="protein sequence ID" value="NMP24359.1"/>
    <property type="molecule type" value="Genomic_DNA"/>
</dbReference>
<evidence type="ECO:0000313" key="2">
    <source>
        <dbReference type="EMBL" id="NMP24359.1"/>
    </source>
</evidence>
<reference evidence="2 3" key="1">
    <citation type="submission" date="2020-04" db="EMBL/GenBank/DDBJ databases">
        <authorList>
            <person name="Zhang R."/>
            <person name="Schippers A."/>
        </authorList>
    </citation>
    <scope>NUCLEOTIDE SEQUENCE [LARGE SCALE GENOMIC DNA]</scope>
    <source>
        <strain evidence="2 3">DSM 109850</strain>
    </source>
</reference>
<dbReference type="Proteomes" id="UP000533476">
    <property type="component" value="Unassembled WGS sequence"/>
</dbReference>
<organism evidence="2 3">
    <name type="scientific">Sulfobacillus harzensis</name>
    <dbReference type="NCBI Taxonomy" id="2729629"/>
    <lineage>
        <taxon>Bacteria</taxon>
        <taxon>Bacillati</taxon>
        <taxon>Bacillota</taxon>
        <taxon>Clostridia</taxon>
        <taxon>Eubacteriales</taxon>
        <taxon>Clostridiales Family XVII. Incertae Sedis</taxon>
        <taxon>Sulfobacillus</taxon>
    </lineage>
</organism>
<evidence type="ECO:0000256" key="1">
    <source>
        <dbReference type="SAM" id="MobiDB-lite"/>
    </source>
</evidence>
<proteinExistence type="predicted"/>
<gene>
    <name evidence="2" type="ORF">HIJ39_18675</name>
</gene>
<dbReference type="AlphaFoldDB" id="A0A7Y0L6S2"/>
<dbReference type="RefSeq" id="WP_169102418.1">
    <property type="nucleotide sequence ID" value="NZ_JABBVZ010000103.1"/>
</dbReference>
<protein>
    <submittedName>
        <fullName evidence="2">Uncharacterized protein</fullName>
    </submittedName>
</protein>
<name>A0A7Y0L6S2_9FIRM</name>
<feature type="compositionally biased region" description="Pro residues" evidence="1">
    <location>
        <begin position="62"/>
        <end position="74"/>
    </location>
</feature>